<keyword evidence="4" id="KW-1185">Reference proteome</keyword>
<comment type="caution">
    <text evidence="2">The sequence shown here is derived from an EMBL/GenBank/DDBJ whole genome shotgun (WGS) entry which is preliminary data.</text>
</comment>
<evidence type="ECO:0000313" key="3">
    <source>
        <dbReference type="EMBL" id="CAF1541765.1"/>
    </source>
</evidence>
<evidence type="ECO:0000256" key="1">
    <source>
        <dbReference type="SAM" id="MobiDB-lite"/>
    </source>
</evidence>
<dbReference type="Proteomes" id="UP000663877">
    <property type="component" value="Unassembled WGS sequence"/>
</dbReference>
<evidence type="ECO:0000313" key="5">
    <source>
        <dbReference type="Proteomes" id="UP000663877"/>
    </source>
</evidence>
<feature type="compositionally biased region" description="Low complexity" evidence="1">
    <location>
        <begin position="93"/>
        <end position="116"/>
    </location>
</feature>
<protein>
    <submittedName>
        <fullName evidence="2">Uncharacterized protein</fullName>
    </submittedName>
</protein>
<organism evidence="2 5">
    <name type="scientific">Adineta steineri</name>
    <dbReference type="NCBI Taxonomy" id="433720"/>
    <lineage>
        <taxon>Eukaryota</taxon>
        <taxon>Metazoa</taxon>
        <taxon>Spiralia</taxon>
        <taxon>Gnathifera</taxon>
        <taxon>Rotifera</taxon>
        <taxon>Eurotatoria</taxon>
        <taxon>Bdelloidea</taxon>
        <taxon>Adinetida</taxon>
        <taxon>Adinetidae</taxon>
        <taxon>Adineta</taxon>
    </lineage>
</organism>
<sequence>MVWHMGLIVKLHRMGIPNEPLKIIVSWLESRKALVLLGILKFNVKHHQKLSVSKPNRKRTLSKTNQLGRIRTTSDETPHHMEKQKAIEMANYARKASPSTRATTTTTSKKPSFVSN</sequence>
<dbReference type="EMBL" id="CAJNOI010000275">
    <property type="protein sequence ID" value="CAF1221899.1"/>
    <property type="molecule type" value="Genomic_DNA"/>
</dbReference>
<feature type="region of interest" description="Disordered" evidence="1">
    <location>
        <begin position="92"/>
        <end position="116"/>
    </location>
</feature>
<reference evidence="2" key="1">
    <citation type="submission" date="2021-02" db="EMBL/GenBank/DDBJ databases">
        <authorList>
            <person name="Nowell W R."/>
        </authorList>
    </citation>
    <scope>NUCLEOTIDE SEQUENCE</scope>
</reference>
<dbReference type="AlphaFoldDB" id="A0A814XXS0"/>
<evidence type="ECO:0000313" key="2">
    <source>
        <dbReference type="EMBL" id="CAF1221899.1"/>
    </source>
</evidence>
<evidence type="ECO:0000313" key="4">
    <source>
        <dbReference type="Proteomes" id="UP000663832"/>
    </source>
</evidence>
<dbReference type="EMBL" id="CAJNOM010000686">
    <property type="protein sequence ID" value="CAF1541765.1"/>
    <property type="molecule type" value="Genomic_DNA"/>
</dbReference>
<accession>A0A814XXS0</accession>
<proteinExistence type="predicted"/>
<dbReference type="Proteomes" id="UP000663832">
    <property type="component" value="Unassembled WGS sequence"/>
</dbReference>
<name>A0A814XXS0_9BILA</name>
<dbReference type="OrthoDB" id="10065625at2759"/>
<gene>
    <name evidence="2" type="ORF">BJG266_LOCUS28029</name>
    <name evidence="3" type="ORF">QVE165_LOCUS46378</name>
</gene>